<feature type="compositionally biased region" description="Basic and acidic residues" evidence="9">
    <location>
        <begin position="377"/>
        <end position="388"/>
    </location>
</feature>
<evidence type="ECO:0000256" key="3">
    <source>
        <dbReference type="ARBA" id="ARBA00022679"/>
    </source>
</evidence>
<sequence>MLGPASLRSQQPTKSSLKTYGSRNKRTSASATATTASGTAVRQFSWDRLENERKARIEQAQARRVEQDGHNQSMSDLNVAAVTPDDDMLYSDSELDGDIQLDKTTNRATKTIHSNPFYIGDHVSSTQGSDSDQSDRLSQTRSIHHPSRLSTSTRQSDQNPVMTIRSTQDSDSEMEPQPQSRLSGGSNIRSAIRQLGPPGGNASVASSSQLSLASTKVSQVTDPSALRKVMFQEKKFFEEDHGDEDSNGEGDDGDEVLFRTPSFHILQKLRELPKPRLPEPRVNPFGFGSLPESGSSSGSGQSSDSRPESRQEIENEERVPSKLSTEAPSATTTTTTTRNPFLDSPTTKKSMDILNKRAQQLIELQRHRKPKSHHGTSKPDNDTSMEIGREELMLDMYDYRQDGRTSDNRSMKYDEAAQSEHTTFRRNTRQTTPESQDAGRTGKDDSLDIALGKRMSSIEITPRRLLAKQRKMADLSSMPPAPSFLETTRADNSDDDNQSKPLRLFLDRDIPKNEQDDLDSILMRAQKNRQILSSSSLFSGILLGQKCEGSSVQPPVQHSGEHRRSSLAAPKRPQLPKFERSSSSNILGVNSKPSPYKNDLPDNLPNPFQVSHDYDARSRQSNPQLIPSRELTPPRFVPQLLSRSSQPSPPVQQASIQQNQPNETSQPPQYHQPERKIRSLRRPPAVLVSNRKSVFKPTVDDLLSICDQQFFTQFQYLDANGQTHTKDSRGILDFETLLPECMVSSLSKIGEASYSEVYTVELPVEQQKERLASRLQKQKHMIRPQDEFALFQSPRLNTYVQESAEDDLLDNKSGTTKLVMKVMPFCDDQDNSGTTSQVIQERGRRTKGRRKAETTLLALEDIYREAMVSTQIMHGWKGFIGSFGALVVRGKYPKTFLSVWDRFRKENGTESERPDIFTKDQLYCIILLPYGGIDLEHSPLTDWRQAWSVLTQVAASLESKEQAPFWFEHRDLHWGNILVKGTQQKQIVFPKREILEPNDSVGISEKDTRDNGDSPNTRSVPTFGIIVQMIDFTLARVQGDKGNLIYMDLEKDQDLFRGQGDYQFEIYRKMRKQIGKDWAASCPRTNLYWLHYVADKLLTEKNLQKPKQSSRSTTEGSTAKRHSTKANLSVSEDEKLELWCYERVLAVSKMNLDRLDPSGQTPSGSVLDLLLFNQP</sequence>
<evidence type="ECO:0000256" key="2">
    <source>
        <dbReference type="ARBA" id="ARBA00022527"/>
    </source>
</evidence>
<dbReference type="GO" id="GO:0005524">
    <property type="term" value="F:ATP binding"/>
    <property type="evidence" value="ECO:0007669"/>
    <property type="project" value="UniProtKB-KW"/>
</dbReference>
<dbReference type="Proteomes" id="UP000703661">
    <property type="component" value="Unassembled WGS sequence"/>
</dbReference>
<evidence type="ECO:0000256" key="1">
    <source>
        <dbReference type="ARBA" id="ARBA00012513"/>
    </source>
</evidence>
<feature type="compositionally biased region" description="Low complexity" evidence="9">
    <location>
        <begin position="27"/>
        <end position="38"/>
    </location>
</feature>
<feature type="compositionally biased region" description="Basic and acidic residues" evidence="9">
    <location>
        <begin position="268"/>
        <end position="279"/>
    </location>
</feature>
<feature type="compositionally biased region" description="Polar residues" evidence="9">
    <location>
        <begin position="148"/>
        <end position="169"/>
    </location>
</feature>
<name>A0A9P6MQ18_9FUNG</name>
<feature type="compositionally biased region" description="Basic residues" evidence="9">
    <location>
        <begin position="366"/>
        <end position="376"/>
    </location>
</feature>
<dbReference type="GO" id="GO:0035556">
    <property type="term" value="P:intracellular signal transduction"/>
    <property type="evidence" value="ECO:0007669"/>
    <property type="project" value="TreeGrafter"/>
</dbReference>
<gene>
    <name evidence="11" type="ORF">BGZ80_001986</name>
</gene>
<dbReference type="SMART" id="SM01331">
    <property type="entry name" value="DUF3635"/>
    <property type="match status" value="1"/>
</dbReference>
<feature type="compositionally biased region" description="Polar residues" evidence="9">
    <location>
        <begin position="177"/>
        <end position="189"/>
    </location>
</feature>
<feature type="region of interest" description="Disordered" evidence="9">
    <location>
        <begin position="116"/>
        <end position="224"/>
    </location>
</feature>
<evidence type="ECO:0000313" key="11">
    <source>
        <dbReference type="EMBL" id="KAG0009862.1"/>
    </source>
</evidence>
<dbReference type="EMBL" id="JAAAID010001476">
    <property type="protein sequence ID" value="KAG0009862.1"/>
    <property type="molecule type" value="Genomic_DNA"/>
</dbReference>
<feature type="domain" description="Serine/threonine-protein kinase haspin C-terminal" evidence="10">
    <location>
        <begin position="1053"/>
        <end position="1140"/>
    </location>
</feature>
<keyword evidence="5" id="KW-0418">Kinase</keyword>
<feature type="compositionally biased region" description="Basic and acidic residues" evidence="9">
    <location>
        <begin position="305"/>
        <end position="320"/>
    </location>
</feature>
<keyword evidence="2" id="KW-0723">Serine/threonine-protein kinase</keyword>
<protein>
    <recommendedName>
        <fullName evidence="1">non-specific serine/threonine protein kinase</fullName>
        <ecNumber evidence="1">2.7.11.1</ecNumber>
    </recommendedName>
</protein>
<feature type="compositionally biased region" description="Acidic residues" evidence="9">
    <location>
        <begin position="240"/>
        <end position="255"/>
    </location>
</feature>
<feature type="compositionally biased region" description="Polar residues" evidence="9">
    <location>
        <begin position="7"/>
        <end position="22"/>
    </location>
</feature>
<feature type="compositionally biased region" description="Polar residues" evidence="9">
    <location>
        <begin position="654"/>
        <end position="669"/>
    </location>
</feature>
<feature type="region of interest" description="Disordered" evidence="9">
    <location>
        <begin position="237"/>
        <end position="388"/>
    </location>
</feature>
<feature type="compositionally biased region" description="Basic and acidic residues" evidence="9">
    <location>
        <begin position="402"/>
        <end position="415"/>
    </location>
</feature>
<feature type="region of interest" description="Disordered" evidence="9">
    <location>
        <begin position="1103"/>
        <end position="1128"/>
    </location>
</feature>
<keyword evidence="4" id="KW-0547">Nucleotide-binding</keyword>
<feature type="compositionally biased region" description="Low complexity" evidence="9">
    <location>
        <begin position="202"/>
        <end position="218"/>
    </location>
</feature>
<evidence type="ECO:0000256" key="8">
    <source>
        <dbReference type="ARBA" id="ARBA00048679"/>
    </source>
</evidence>
<dbReference type="EC" id="2.7.11.1" evidence="1"/>
<proteinExistence type="predicted"/>
<feature type="region of interest" description="Disordered" evidence="9">
    <location>
        <begin position="470"/>
        <end position="508"/>
    </location>
</feature>
<dbReference type="GO" id="GO:0072354">
    <property type="term" value="F:histone H3T3 kinase activity"/>
    <property type="evidence" value="ECO:0007669"/>
    <property type="project" value="TreeGrafter"/>
</dbReference>
<feature type="region of interest" description="Disordered" evidence="9">
    <location>
        <begin position="402"/>
        <end position="450"/>
    </location>
</feature>
<dbReference type="GO" id="GO:0005737">
    <property type="term" value="C:cytoplasm"/>
    <property type="evidence" value="ECO:0007669"/>
    <property type="project" value="TreeGrafter"/>
</dbReference>
<dbReference type="OrthoDB" id="5327538at2759"/>
<reference evidence="11" key="1">
    <citation type="journal article" date="2020" name="Fungal Divers.">
        <title>Resolving the Mortierellaceae phylogeny through synthesis of multi-gene phylogenetics and phylogenomics.</title>
        <authorList>
            <person name="Vandepol N."/>
            <person name="Liber J."/>
            <person name="Desiro A."/>
            <person name="Na H."/>
            <person name="Kennedy M."/>
            <person name="Barry K."/>
            <person name="Grigoriev I.V."/>
            <person name="Miller A.N."/>
            <person name="O'Donnell K."/>
            <person name="Stajich J.E."/>
            <person name="Bonito G."/>
        </authorList>
    </citation>
    <scope>NUCLEOTIDE SEQUENCE</scope>
    <source>
        <strain evidence="11">NRRL 2769</strain>
    </source>
</reference>
<feature type="region of interest" description="Disordered" evidence="9">
    <location>
        <begin position="1"/>
        <end position="38"/>
    </location>
</feature>
<dbReference type="InterPro" id="IPR024604">
    <property type="entry name" value="GSG2_C"/>
</dbReference>
<dbReference type="PANTHER" id="PTHR24419:SF18">
    <property type="entry name" value="SERINE_THREONINE-PROTEIN KINASE HASPIN"/>
    <property type="match status" value="1"/>
</dbReference>
<keyword evidence="3" id="KW-0808">Transferase</keyword>
<evidence type="ECO:0000256" key="7">
    <source>
        <dbReference type="ARBA" id="ARBA00047899"/>
    </source>
</evidence>
<comment type="catalytic activity">
    <reaction evidence="7">
        <text>L-threonyl-[protein] + ATP = O-phospho-L-threonyl-[protein] + ADP + H(+)</text>
        <dbReference type="Rhea" id="RHEA:46608"/>
        <dbReference type="Rhea" id="RHEA-COMP:11060"/>
        <dbReference type="Rhea" id="RHEA-COMP:11605"/>
        <dbReference type="ChEBI" id="CHEBI:15378"/>
        <dbReference type="ChEBI" id="CHEBI:30013"/>
        <dbReference type="ChEBI" id="CHEBI:30616"/>
        <dbReference type="ChEBI" id="CHEBI:61977"/>
        <dbReference type="ChEBI" id="CHEBI:456216"/>
        <dbReference type="EC" id="2.7.11.1"/>
    </reaction>
</comment>
<dbReference type="Pfam" id="PF12330">
    <property type="entry name" value="Haspin_kinase"/>
    <property type="match status" value="1"/>
</dbReference>
<dbReference type="SUPFAM" id="SSF56112">
    <property type="entry name" value="Protein kinase-like (PK-like)"/>
    <property type="match status" value="1"/>
</dbReference>
<feature type="compositionally biased region" description="Polar residues" evidence="9">
    <location>
        <begin position="581"/>
        <end position="593"/>
    </location>
</feature>
<evidence type="ECO:0000259" key="10">
    <source>
        <dbReference type="SMART" id="SM01331"/>
    </source>
</evidence>
<comment type="catalytic activity">
    <reaction evidence="8">
        <text>L-seryl-[protein] + ATP = O-phospho-L-seryl-[protein] + ADP + H(+)</text>
        <dbReference type="Rhea" id="RHEA:17989"/>
        <dbReference type="Rhea" id="RHEA-COMP:9863"/>
        <dbReference type="Rhea" id="RHEA-COMP:11604"/>
        <dbReference type="ChEBI" id="CHEBI:15378"/>
        <dbReference type="ChEBI" id="CHEBI:29999"/>
        <dbReference type="ChEBI" id="CHEBI:30616"/>
        <dbReference type="ChEBI" id="CHEBI:83421"/>
        <dbReference type="ChEBI" id="CHEBI:456216"/>
        <dbReference type="EC" id="2.7.11.1"/>
    </reaction>
</comment>
<organism evidence="11 12">
    <name type="scientific">Entomortierella chlamydospora</name>
    <dbReference type="NCBI Taxonomy" id="101097"/>
    <lineage>
        <taxon>Eukaryota</taxon>
        <taxon>Fungi</taxon>
        <taxon>Fungi incertae sedis</taxon>
        <taxon>Mucoromycota</taxon>
        <taxon>Mortierellomycotina</taxon>
        <taxon>Mortierellomycetes</taxon>
        <taxon>Mortierellales</taxon>
        <taxon>Mortierellaceae</taxon>
        <taxon>Entomortierella</taxon>
    </lineage>
</organism>
<feature type="compositionally biased region" description="Polar residues" evidence="9">
    <location>
        <begin position="1105"/>
        <end position="1117"/>
    </location>
</feature>
<evidence type="ECO:0000256" key="6">
    <source>
        <dbReference type="ARBA" id="ARBA00022840"/>
    </source>
</evidence>
<dbReference type="GO" id="GO:0005634">
    <property type="term" value="C:nucleus"/>
    <property type="evidence" value="ECO:0007669"/>
    <property type="project" value="TreeGrafter"/>
</dbReference>
<dbReference type="InterPro" id="IPR011009">
    <property type="entry name" value="Kinase-like_dom_sf"/>
</dbReference>
<evidence type="ECO:0000313" key="12">
    <source>
        <dbReference type="Proteomes" id="UP000703661"/>
    </source>
</evidence>
<dbReference type="GO" id="GO:0000278">
    <property type="term" value="P:mitotic cell cycle"/>
    <property type="evidence" value="ECO:0007669"/>
    <property type="project" value="TreeGrafter"/>
</dbReference>
<keyword evidence="6" id="KW-0067">ATP-binding</keyword>
<evidence type="ECO:0000256" key="4">
    <source>
        <dbReference type="ARBA" id="ARBA00022741"/>
    </source>
</evidence>
<feature type="compositionally biased region" description="Low complexity" evidence="9">
    <location>
        <begin position="637"/>
        <end position="646"/>
    </location>
</feature>
<keyword evidence="12" id="KW-1185">Reference proteome</keyword>
<feature type="compositionally biased region" description="Low complexity" evidence="9">
    <location>
        <begin position="285"/>
        <end position="304"/>
    </location>
</feature>
<dbReference type="AlphaFoldDB" id="A0A9P6MQ18"/>
<comment type="caution">
    <text evidence="11">The sequence shown here is derived from an EMBL/GenBank/DDBJ whole genome shotgun (WGS) entry which is preliminary data.</text>
</comment>
<dbReference type="Gene3D" id="1.10.510.10">
    <property type="entry name" value="Transferase(Phosphotransferase) domain 1"/>
    <property type="match status" value="1"/>
</dbReference>
<accession>A0A9P6MQ18</accession>
<evidence type="ECO:0000256" key="9">
    <source>
        <dbReference type="SAM" id="MobiDB-lite"/>
    </source>
</evidence>
<feature type="region of interest" description="Disordered" evidence="9">
    <location>
        <begin position="548"/>
        <end position="683"/>
    </location>
</feature>
<evidence type="ECO:0000256" key="5">
    <source>
        <dbReference type="ARBA" id="ARBA00022777"/>
    </source>
</evidence>
<dbReference type="PANTHER" id="PTHR24419">
    <property type="entry name" value="INTERLEUKIN-1 RECEPTOR-ASSOCIATED KINASE"/>
    <property type="match status" value="1"/>
</dbReference>
<dbReference type="Gene3D" id="3.30.200.20">
    <property type="entry name" value="Phosphorylase Kinase, domain 1"/>
    <property type="match status" value="1"/>
</dbReference>